<gene>
    <name evidence="2" type="ORF">R1flu_025747</name>
</gene>
<dbReference type="Proteomes" id="UP001605036">
    <property type="component" value="Unassembled WGS sequence"/>
</dbReference>
<dbReference type="PANTHER" id="PTHR43092:SF2">
    <property type="entry name" value="HERCYNYLCYSTEINE SULFOXIDE LYASE"/>
    <property type="match status" value="1"/>
</dbReference>
<evidence type="ECO:0008006" key="4">
    <source>
        <dbReference type="Google" id="ProtNLM"/>
    </source>
</evidence>
<comment type="caution">
    <text evidence="2">The sequence shown here is derived from an EMBL/GenBank/DDBJ whole genome shotgun (WGS) entry which is preliminary data.</text>
</comment>
<protein>
    <recommendedName>
        <fullName evidence="4">Aminotransferase class V domain-containing protein</fullName>
    </recommendedName>
</protein>
<dbReference type="InterPro" id="IPR015421">
    <property type="entry name" value="PyrdxlP-dep_Trfase_major"/>
</dbReference>
<name>A0ABD1XYM7_9MARC</name>
<dbReference type="InterPro" id="IPR015424">
    <property type="entry name" value="PyrdxlP-dep_Trfase"/>
</dbReference>
<dbReference type="PANTHER" id="PTHR43092">
    <property type="entry name" value="L-CYSTEINE DESULFHYDRASE"/>
    <property type="match status" value="1"/>
</dbReference>
<dbReference type="EMBL" id="JBHFFA010000007">
    <property type="protein sequence ID" value="KAL2614055.1"/>
    <property type="molecule type" value="Genomic_DNA"/>
</dbReference>
<organism evidence="2 3">
    <name type="scientific">Riccia fluitans</name>
    <dbReference type="NCBI Taxonomy" id="41844"/>
    <lineage>
        <taxon>Eukaryota</taxon>
        <taxon>Viridiplantae</taxon>
        <taxon>Streptophyta</taxon>
        <taxon>Embryophyta</taxon>
        <taxon>Marchantiophyta</taxon>
        <taxon>Marchantiopsida</taxon>
        <taxon>Marchantiidae</taxon>
        <taxon>Marchantiales</taxon>
        <taxon>Ricciaceae</taxon>
        <taxon>Riccia</taxon>
    </lineage>
</organism>
<reference evidence="2 3" key="1">
    <citation type="submission" date="2024-09" db="EMBL/GenBank/DDBJ databases">
        <title>Chromosome-scale assembly of Riccia fluitans.</title>
        <authorList>
            <person name="Paukszto L."/>
            <person name="Sawicki J."/>
            <person name="Karawczyk K."/>
            <person name="Piernik-Szablinska J."/>
            <person name="Szczecinska M."/>
            <person name="Mazdziarz M."/>
        </authorList>
    </citation>
    <scope>NUCLEOTIDE SEQUENCE [LARGE SCALE GENOMIC DNA]</scope>
    <source>
        <strain evidence="2">Rf_01</strain>
        <tissue evidence="2">Aerial parts of the thallus</tissue>
    </source>
</reference>
<dbReference type="Gene3D" id="3.40.640.10">
    <property type="entry name" value="Type I PLP-dependent aspartate aminotransferase-like (Major domain)"/>
    <property type="match status" value="1"/>
</dbReference>
<accession>A0ABD1XYM7</accession>
<evidence type="ECO:0000313" key="3">
    <source>
        <dbReference type="Proteomes" id="UP001605036"/>
    </source>
</evidence>
<keyword evidence="3" id="KW-1185">Reference proteome</keyword>
<dbReference type="AlphaFoldDB" id="A0ABD1XYM7"/>
<proteinExistence type="predicted"/>
<evidence type="ECO:0000256" key="1">
    <source>
        <dbReference type="ARBA" id="ARBA00022898"/>
    </source>
</evidence>
<dbReference type="SUPFAM" id="SSF53383">
    <property type="entry name" value="PLP-dependent transferases"/>
    <property type="match status" value="1"/>
</dbReference>
<sequence length="218" mass="24184">MLSEEDAAVEKFLQLKVTSDVREKEFNHHEESRLNHGIFSLLPRLVRGIHLAVIDHITSMPSILLPVKEMVSLCRSHGVEQVLVDGAHALGNVEHLDRLHHPVVSTTHGEGLAAERAWVGTRDYSAQLAVSAAEEFIQRENGGLETLRRFNHNSAVAMGNLLANERGTVRGAPAEMAAAMVMIYTTKKTIWSFRTLSSLLPENVPTCRFYNVPAMKSL</sequence>
<keyword evidence="1" id="KW-0663">Pyridoxal phosphate</keyword>
<evidence type="ECO:0000313" key="2">
    <source>
        <dbReference type="EMBL" id="KAL2614055.1"/>
    </source>
</evidence>